<dbReference type="PROSITE" id="PS00125">
    <property type="entry name" value="SER_THR_PHOSPHATASE"/>
    <property type="match status" value="1"/>
</dbReference>
<keyword evidence="5 12" id="KW-0378">Hydrolase</keyword>
<dbReference type="FunFam" id="3.60.21.10:FF:000031">
    <property type="entry name" value="Serine/threonine-protein phosphatase"/>
    <property type="match status" value="1"/>
</dbReference>
<dbReference type="Gene3D" id="3.60.21.10">
    <property type="match status" value="1"/>
</dbReference>
<protein>
    <recommendedName>
        <fullName evidence="12">Serine/threonine-protein phosphatase</fullName>
        <ecNumber evidence="12">3.1.3.16</ecNumber>
    </recommendedName>
</protein>
<evidence type="ECO:0000256" key="9">
    <source>
        <dbReference type="ARBA" id="ARBA00023004"/>
    </source>
</evidence>
<keyword evidence="9" id="KW-0408">Iron</keyword>
<dbReference type="Proteomes" id="UP001295684">
    <property type="component" value="Unassembled WGS sequence"/>
</dbReference>
<comment type="cofactor">
    <cofactor evidence="2">
        <name>Fe(3+)</name>
        <dbReference type="ChEBI" id="CHEBI:29034"/>
    </cofactor>
</comment>
<evidence type="ECO:0000256" key="3">
    <source>
        <dbReference type="ARBA" id="ARBA00009905"/>
    </source>
</evidence>
<evidence type="ECO:0000256" key="5">
    <source>
        <dbReference type="ARBA" id="ARBA00022801"/>
    </source>
</evidence>
<evidence type="ECO:0000313" key="14">
    <source>
        <dbReference type="EMBL" id="CAI2361245.1"/>
    </source>
</evidence>
<comment type="catalytic activity">
    <reaction evidence="11 12">
        <text>O-phospho-L-threonyl-[protein] + H2O = L-threonyl-[protein] + phosphate</text>
        <dbReference type="Rhea" id="RHEA:47004"/>
        <dbReference type="Rhea" id="RHEA-COMP:11060"/>
        <dbReference type="Rhea" id="RHEA-COMP:11605"/>
        <dbReference type="ChEBI" id="CHEBI:15377"/>
        <dbReference type="ChEBI" id="CHEBI:30013"/>
        <dbReference type="ChEBI" id="CHEBI:43474"/>
        <dbReference type="ChEBI" id="CHEBI:61977"/>
        <dbReference type="EC" id="3.1.3.16"/>
    </reaction>
</comment>
<dbReference type="InterPro" id="IPR043360">
    <property type="entry name" value="PP2B"/>
</dbReference>
<dbReference type="GO" id="GO:0097720">
    <property type="term" value="P:calcineurin-mediated signaling"/>
    <property type="evidence" value="ECO:0007669"/>
    <property type="project" value="InterPro"/>
</dbReference>
<reference evidence="14" key="1">
    <citation type="submission" date="2023-07" db="EMBL/GenBank/DDBJ databases">
        <authorList>
            <consortium name="AG Swart"/>
            <person name="Singh M."/>
            <person name="Singh A."/>
            <person name="Seah K."/>
            <person name="Emmerich C."/>
        </authorList>
    </citation>
    <scope>NUCLEOTIDE SEQUENCE</scope>
    <source>
        <strain evidence="14">DP1</strain>
    </source>
</reference>
<evidence type="ECO:0000256" key="12">
    <source>
        <dbReference type="RuleBase" id="RU004273"/>
    </source>
</evidence>
<evidence type="ECO:0000313" key="15">
    <source>
        <dbReference type="Proteomes" id="UP001295684"/>
    </source>
</evidence>
<sequence>MDPVPDRVVTDFDPPPAEPIDGETLFPNTGSRKKCVPDWKALKDHLSKEGRVSKEHCHQILNDTLSMLKKEPNLLKLKDPVTVVGDIHGQYYDFVKMLDVGGDPENTKYLFLGDYVDRGSFSVEVVLLVYSIKLNYPKTVFLLRGNHECRQMTGFFNFRIEVLTKYDEETYNLFMDTFDVLPIGCLVNNKFLAIHGGISPDLKTLEDLNNIKRTKEPPRTGLFCDILWSDPVEDDSGYCESLYKTNEVRGCSFFFGSDAASKFLKKNKLLSIIRAHEAQLEGYKMHKWNAKSGFPVVITIFSAPNYCDVYNNKGAIIKFKGAEINIQQFNYTPHPYILPNFMDVFSWSMPFVIEKVTEMLYNVLKYEGSEEAMDEDAAEVSADAVKDKLSEEAKTSQKQRFQAMRNKIRSIGRMAILFKTLREERENITKLKGLCPGYKIPPGVLSGGAGAIEEAVAQFEKAKKMDRMNEGMPEEYKAE</sequence>
<evidence type="ECO:0000256" key="6">
    <source>
        <dbReference type="ARBA" id="ARBA00022833"/>
    </source>
</evidence>
<dbReference type="SMART" id="SM00156">
    <property type="entry name" value="PP2Ac"/>
    <property type="match status" value="1"/>
</dbReference>
<keyword evidence="4" id="KW-0479">Metal-binding</keyword>
<keyword evidence="8" id="KW-0904">Protein phosphatase</keyword>
<dbReference type="InterPro" id="IPR041751">
    <property type="entry name" value="MPP_PP2B"/>
</dbReference>
<evidence type="ECO:0000256" key="10">
    <source>
        <dbReference type="ARBA" id="ARBA00047761"/>
    </source>
</evidence>
<keyword evidence="7" id="KW-0112">Calmodulin-binding</keyword>
<name>A0AAD1X8E2_EUPCR</name>
<evidence type="ECO:0000256" key="2">
    <source>
        <dbReference type="ARBA" id="ARBA00001965"/>
    </source>
</evidence>
<dbReference type="GO" id="GO:0046872">
    <property type="term" value="F:metal ion binding"/>
    <property type="evidence" value="ECO:0007669"/>
    <property type="project" value="UniProtKB-KW"/>
</dbReference>
<dbReference type="AlphaFoldDB" id="A0AAD1X8E2"/>
<dbReference type="CDD" id="cd07416">
    <property type="entry name" value="MPP_PP2B"/>
    <property type="match status" value="1"/>
</dbReference>
<dbReference type="EMBL" id="CAMPGE010002441">
    <property type="protein sequence ID" value="CAI2361245.1"/>
    <property type="molecule type" value="Genomic_DNA"/>
</dbReference>
<dbReference type="InterPro" id="IPR006186">
    <property type="entry name" value="Ser/Thr-sp_prot-phosphatase"/>
</dbReference>
<dbReference type="GO" id="GO:0005516">
    <property type="term" value="F:calmodulin binding"/>
    <property type="evidence" value="ECO:0007669"/>
    <property type="project" value="UniProtKB-KW"/>
</dbReference>
<evidence type="ECO:0000256" key="1">
    <source>
        <dbReference type="ARBA" id="ARBA00001947"/>
    </source>
</evidence>
<evidence type="ECO:0000256" key="8">
    <source>
        <dbReference type="ARBA" id="ARBA00022912"/>
    </source>
</evidence>
<gene>
    <name evidence="14" type="ORF">ECRASSUSDP1_LOCUS2555</name>
</gene>
<dbReference type="PRINTS" id="PR00114">
    <property type="entry name" value="STPHPHTASE"/>
</dbReference>
<evidence type="ECO:0000259" key="13">
    <source>
        <dbReference type="PROSITE" id="PS00125"/>
    </source>
</evidence>
<dbReference type="Pfam" id="PF00149">
    <property type="entry name" value="Metallophos"/>
    <property type="match status" value="1"/>
</dbReference>
<evidence type="ECO:0000256" key="7">
    <source>
        <dbReference type="ARBA" id="ARBA00022860"/>
    </source>
</evidence>
<dbReference type="PANTHER" id="PTHR45673">
    <property type="entry name" value="SERINE/THREONINE-PROTEIN PHOSPHATASE 2B CATALYTIC SUBUNIT 1-RELATED"/>
    <property type="match status" value="1"/>
</dbReference>
<evidence type="ECO:0000256" key="4">
    <source>
        <dbReference type="ARBA" id="ARBA00022723"/>
    </source>
</evidence>
<feature type="domain" description="Serine/threonine specific protein phosphatases" evidence="13">
    <location>
        <begin position="143"/>
        <end position="148"/>
    </location>
</feature>
<keyword evidence="6" id="KW-0862">Zinc</keyword>
<dbReference type="InterPro" id="IPR004843">
    <property type="entry name" value="Calcineurin-like_PHP"/>
</dbReference>
<dbReference type="EC" id="3.1.3.16" evidence="12"/>
<dbReference type="InterPro" id="IPR029052">
    <property type="entry name" value="Metallo-depent_PP-like"/>
</dbReference>
<dbReference type="GO" id="GO:0033192">
    <property type="term" value="F:calmodulin-dependent protein phosphatase activity"/>
    <property type="evidence" value="ECO:0007669"/>
    <property type="project" value="InterPro"/>
</dbReference>
<keyword evidence="15" id="KW-1185">Reference proteome</keyword>
<accession>A0AAD1X8E2</accession>
<organism evidence="14 15">
    <name type="scientific">Euplotes crassus</name>
    <dbReference type="NCBI Taxonomy" id="5936"/>
    <lineage>
        <taxon>Eukaryota</taxon>
        <taxon>Sar</taxon>
        <taxon>Alveolata</taxon>
        <taxon>Ciliophora</taxon>
        <taxon>Intramacronucleata</taxon>
        <taxon>Spirotrichea</taxon>
        <taxon>Hypotrichia</taxon>
        <taxon>Euplotida</taxon>
        <taxon>Euplotidae</taxon>
        <taxon>Moneuplotes</taxon>
    </lineage>
</organism>
<comment type="cofactor">
    <cofactor evidence="1">
        <name>Zn(2+)</name>
        <dbReference type="ChEBI" id="CHEBI:29105"/>
    </cofactor>
</comment>
<comment type="caution">
    <text evidence="14">The sequence shown here is derived from an EMBL/GenBank/DDBJ whole genome shotgun (WGS) entry which is preliminary data.</text>
</comment>
<evidence type="ECO:0000256" key="11">
    <source>
        <dbReference type="ARBA" id="ARBA00048336"/>
    </source>
</evidence>
<comment type="similarity">
    <text evidence="3">Belongs to the PPP phosphatase family. PP-2B subfamily.</text>
</comment>
<dbReference type="SUPFAM" id="SSF56300">
    <property type="entry name" value="Metallo-dependent phosphatases"/>
    <property type="match status" value="1"/>
</dbReference>
<comment type="catalytic activity">
    <reaction evidence="10">
        <text>O-phospho-L-seryl-[protein] + H2O = L-seryl-[protein] + phosphate</text>
        <dbReference type="Rhea" id="RHEA:20629"/>
        <dbReference type="Rhea" id="RHEA-COMP:9863"/>
        <dbReference type="Rhea" id="RHEA-COMP:11604"/>
        <dbReference type="ChEBI" id="CHEBI:15377"/>
        <dbReference type="ChEBI" id="CHEBI:29999"/>
        <dbReference type="ChEBI" id="CHEBI:43474"/>
        <dbReference type="ChEBI" id="CHEBI:83421"/>
        <dbReference type="EC" id="3.1.3.16"/>
    </reaction>
</comment>
<proteinExistence type="inferred from homology"/>